<comment type="caution">
    <text evidence="1">The sequence shown here is derived from an EMBL/GenBank/DDBJ whole genome shotgun (WGS) entry which is preliminary data.</text>
</comment>
<protein>
    <submittedName>
        <fullName evidence="1">Uncharacterized protein</fullName>
    </submittedName>
</protein>
<evidence type="ECO:0000313" key="2">
    <source>
        <dbReference type="Proteomes" id="UP001497680"/>
    </source>
</evidence>
<keyword evidence="2" id="KW-1185">Reference proteome</keyword>
<reference evidence="1 2" key="1">
    <citation type="journal article" date="2022" name="New Phytol.">
        <title>Ecological generalism drives hyperdiversity of secondary metabolite gene clusters in xylarialean endophytes.</title>
        <authorList>
            <person name="Franco M.E.E."/>
            <person name="Wisecaver J.H."/>
            <person name="Arnold A.E."/>
            <person name="Ju Y.M."/>
            <person name="Slot J.C."/>
            <person name="Ahrendt S."/>
            <person name="Moore L.P."/>
            <person name="Eastman K.E."/>
            <person name="Scott K."/>
            <person name="Konkel Z."/>
            <person name="Mondo S.J."/>
            <person name="Kuo A."/>
            <person name="Hayes R.D."/>
            <person name="Haridas S."/>
            <person name="Andreopoulos B."/>
            <person name="Riley R."/>
            <person name="LaButti K."/>
            <person name="Pangilinan J."/>
            <person name="Lipzen A."/>
            <person name="Amirebrahimi M."/>
            <person name="Yan J."/>
            <person name="Adam C."/>
            <person name="Keymanesh K."/>
            <person name="Ng V."/>
            <person name="Louie K."/>
            <person name="Northen T."/>
            <person name="Drula E."/>
            <person name="Henrissat B."/>
            <person name="Hsieh H.M."/>
            <person name="Youens-Clark K."/>
            <person name="Lutzoni F."/>
            <person name="Miadlikowska J."/>
            <person name="Eastwood D.C."/>
            <person name="Hamelin R.C."/>
            <person name="Grigoriev I.V."/>
            <person name="U'Ren J.M."/>
        </authorList>
    </citation>
    <scope>NUCLEOTIDE SEQUENCE [LARGE SCALE GENOMIC DNA]</scope>
    <source>
        <strain evidence="1 2">ER1909</strain>
    </source>
</reference>
<dbReference type="EMBL" id="MU394289">
    <property type="protein sequence ID" value="KAI6090777.1"/>
    <property type="molecule type" value="Genomic_DNA"/>
</dbReference>
<gene>
    <name evidence="1" type="ORF">F4821DRAFT_227843</name>
</gene>
<accession>A0ACC0DE07</accession>
<organism evidence="1 2">
    <name type="scientific">Hypoxylon rubiginosum</name>
    <dbReference type="NCBI Taxonomy" id="110542"/>
    <lineage>
        <taxon>Eukaryota</taxon>
        <taxon>Fungi</taxon>
        <taxon>Dikarya</taxon>
        <taxon>Ascomycota</taxon>
        <taxon>Pezizomycotina</taxon>
        <taxon>Sordariomycetes</taxon>
        <taxon>Xylariomycetidae</taxon>
        <taxon>Xylariales</taxon>
        <taxon>Hypoxylaceae</taxon>
        <taxon>Hypoxylon</taxon>
    </lineage>
</organism>
<proteinExistence type="predicted"/>
<evidence type="ECO:0000313" key="1">
    <source>
        <dbReference type="EMBL" id="KAI6090777.1"/>
    </source>
</evidence>
<name>A0ACC0DE07_9PEZI</name>
<dbReference type="Proteomes" id="UP001497680">
    <property type="component" value="Unassembled WGS sequence"/>
</dbReference>
<sequence length="727" mass="82527">MEAIGATAAIADLLGLSIKASKAAKSLVQSIIHAPEELVELIAKLDRLHSRIRLLQNLSEVLSVSDSTILFPHEYNTLFSVGLQLNFETLEKIKSLWDPPTGTERHVRKRLRWAALDKKKAAHILQNIKEAESELGFMLNIIETRLASMNQTSLATLATTQAALRLTFEKSVEDIKTVIREEVACLHSSKGATPYHPQSTPALGTKATIIEDESGILIKALEFKENRTLTNYSRTWGSFHNPYTDTGKTTWGTSISFKSKRNRRKFTISLKMKFTFLCVRILQFEMRAQHISRQWLGAPWLGCSMTVFNFRPQDSLIFGACRDRDFWRVRDLFESGEASVYDVDDTYGGLLEHVIYGQVNGYTMRGPELLQAERLVRYLLEQGCNPCAFPDKLKNVRLPAILEAFDNSYFDIISSMESYGADLLQFDSTPARLFDDIFGSGEKFSQKVRKLRSIGFADWNIDGDNILYGASRASNLGEILFALEVVGLSPNEKHFSKWTPTGNAAYNHWLKGVAILIESGADVNAPQDVPLVRSTEHGRMNKTTHYLLYSGADPNLSNSAARNAWHNIWDIAFDLDDYQSQNWSYMQLEGTLAHMLLHNADPFISFVTDLDSIGPYNERRKRWYGPITQIRASEVARAWSYRIEYEDRWYERWLGLLPNSTMDFRPHFEELEETRLLEYATGWSTQGTIYPFSSKSSHHSATEGSNSTCRRLFALESQISHEDGLGE</sequence>